<dbReference type="EMBL" id="CP001737">
    <property type="protein sequence ID" value="ACV80223.1"/>
    <property type="molecule type" value="Genomic_DNA"/>
</dbReference>
<comment type="similarity">
    <text evidence="2">Belongs to the transpeptidase family.</text>
</comment>
<proteinExistence type="inferred from homology"/>
<evidence type="ECO:0000259" key="4">
    <source>
        <dbReference type="Pfam" id="PF00905"/>
    </source>
</evidence>
<dbReference type="InterPro" id="IPR036138">
    <property type="entry name" value="PBP_dimer_sf"/>
</dbReference>
<accession>C8XGZ2</accession>
<dbReference type="InterPro" id="IPR012338">
    <property type="entry name" value="Beta-lactam/transpept-like"/>
</dbReference>
<dbReference type="FunCoup" id="C8XGZ2">
    <property type="interactions" value="30"/>
</dbReference>
<protein>
    <submittedName>
        <fullName evidence="6">Peptidoglycan glycosyltransferase</fullName>
        <ecNumber evidence="6">2.4.1.129</ecNumber>
    </submittedName>
</protein>
<evidence type="ECO:0000313" key="6">
    <source>
        <dbReference type="EMBL" id="ACV80223.1"/>
    </source>
</evidence>
<dbReference type="Gene3D" id="3.30.450.330">
    <property type="match status" value="1"/>
</dbReference>
<dbReference type="SUPFAM" id="SSF56519">
    <property type="entry name" value="Penicillin binding protein dimerisation domain"/>
    <property type="match status" value="1"/>
</dbReference>
<dbReference type="AlphaFoldDB" id="C8XGZ2"/>
<dbReference type="InterPro" id="IPR005311">
    <property type="entry name" value="PBP_dimer"/>
</dbReference>
<dbReference type="Gene3D" id="3.40.710.10">
    <property type="entry name" value="DD-peptidase/beta-lactamase superfamily"/>
    <property type="match status" value="1"/>
</dbReference>
<dbReference type="KEGG" id="nml:Namu_3930"/>
<keyword evidence="6" id="KW-0328">Glycosyltransferase</keyword>
<dbReference type="eggNOG" id="COG0768">
    <property type="taxonomic scope" value="Bacteria"/>
</dbReference>
<dbReference type="Proteomes" id="UP000002218">
    <property type="component" value="Chromosome"/>
</dbReference>
<dbReference type="Pfam" id="PF00905">
    <property type="entry name" value="Transpeptidase"/>
    <property type="match status" value="1"/>
</dbReference>
<dbReference type="EC" id="2.4.1.129" evidence="6"/>
<keyword evidence="7" id="KW-1185">Reference proteome</keyword>
<name>C8XGZ2_NAKMY</name>
<dbReference type="PANTHER" id="PTHR30627:SF1">
    <property type="entry name" value="PEPTIDOGLYCAN D,D-TRANSPEPTIDASE FTSI"/>
    <property type="match status" value="1"/>
</dbReference>
<dbReference type="Pfam" id="PF03717">
    <property type="entry name" value="PBP_dimer"/>
    <property type="match status" value="1"/>
</dbReference>
<dbReference type="SUPFAM" id="SSF56601">
    <property type="entry name" value="beta-lactamase/transpeptidase-like"/>
    <property type="match status" value="1"/>
</dbReference>
<dbReference type="InterPro" id="IPR050515">
    <property type="entry name" value="Beta-lactam/transpept"/>
</dbReference>
<dbReference type="STRING" id="479431.Namu_3930"/>
<dbReference type="PANTHER" id="PTHR30627">
    <property type="entry name" value="PEPTIDOGLYCAN D,D-TRANSPEPTIDASE"/>
    <property type="match status" value="1"/>
</dbReference>
<gene>
    <name evidence="6" type="ordered locus">Namu_3930</name>
</gene>
<dbReference type="GO" id="GO:0016757">
    <property type="term" value="F:glycosyltransferase activity"/>
    <property type="evidence" value="ECO:0007669"/>
    <property type="project" value="UniProtKB-KW"/>
</dbReference>
<keyword evidence="3" id="KW-0472">Membrane</keyword>
<evidence type="ECO:0000256" key="1">
    <source>
        <dbReference type="ARBA" id="ARBA00004370"/>
    </source>
</evidence>
<sequence>MLLGLLAVATIKIVTVQVVDLGGYAAKSEAQRTRTLTLTAQRGTITDRNGVELALTVEGRAVAARPALFTDDAQRQAVADILVADIGNGLTTADIMAKLTSGKTYVYLARDLMPAQADAVMEKITPLFDADHIDAVVTERQDVREYPDNSASSAVVGNTDYDGNGLSGFESKFDTKLAGKDGERVVDVDARHLIIPGSARDETPAVDGMDVALTIDSDLQYTTMQMLSAWVDKSAAKSGCVVIMQVADAQIAAMACYVPGQTPRETGNKAVTDAIEPGSVNKVVTMAAALEKGLITPTTVFNVDGKITVGDAVINDAWAHGPQNMTATGILGKSSNVGTLMIAQQVGPDAFVDMSAKLGQGFKTGVQLPAETSGRFPPRSSWSSSTFGNLPIGQGVSESLVQLAGMYQAIGNNGVRVTPTLIKSTTVDGVTTASPLGKQTVAMSPQTAQTLIQMLHGPIQGGDTNHRGTAPQAAITGYQVAGKTGTAQQVDESTGEYSKTLITSTFAGIVPADNPKYSIAIMLDNPRGDSPAGTTSCAPLFHDIAAYAMRAADVPPSAQEAPIYDLYVDN</sequence>
<evidence type="ECO:0000256" key="2">
    <source>
        <dbReference type="ARBA" id="ARBA00007171"/>
    </source>
</evidence>
<comment type="subcellular location">
    <subcellularLocation>
        <location evidence="1">Membrane</location>
    </subcellularLocation>
</comment>
<reference evidence="7" key="1">
    <citation type="submission" date="2009-09" db="EMBL/GenBank/DDBJ databases">
        <title>The complete genome of Nakamurella multipartita DSM 44233.</title>
        <authorList>
            <consortium name="US DOE Joint Genome Institute (JGI-PGF)"/>
            <person name="Lucas S."/>
            <person name="Copeland A."/>
            <person name="Lapidus A."/>
            <person name="Glavina del Rio T."/>
            <person name="Dalin E."/>
            <person name="Tice H."/>
            <person name="Bruce D."/>
            <person name="Goodwin L."/>
            <person name="Pitluck S."/>
            <person name="Kyrpides N."/>
            <person name="Mavromatis K."/>
            <person name="Ivanova N."/>
            <person name="Ovchinnikova G."/>
            <person name="Sims D."/>
            <person name="Meincke L."/>
            <person name="Brettin T."/>
            <person name="Detter J.C."/>
            <person name="Han C."/>
            <person name="Larimer F."/>
            <person name="Land M."/>
            <person name="Hauser L."/>
            <person name="Markowitz V."/>
            <person name="Cheng J.-F."/>
            <person name="Hugenholtz P."/>
            <person name="Woyke T."/>
            <person name="Wu D."/>
            <person name="Klenk H.-P."/>
            <person name="Eisen J.A."/>
        </authorList>
    </citation>
    <scope>NUCLEOTIDE SEQUENCE [LARGE SCALE GENOMIC DNA]</scope>
    <source>
        <strain evidence="7">ATCC 700099 / DSM 44233 / CIP 104796 / JCM 9543 / NBRC 105858 / Y-104</strain>
    </source>
</reference>
<dbReference type="HOGENOM" id="CLU_009289_6_5_11"/>
<feature type="domain" description="Penicillin-binding protein transpeptidase" evidence="4">
    <location>
        <begin position="239"/>
        <end position="544"/>
    </location>
</feature>
<dbReference type="GO" id="GO:0005886">
    <property type="term" value="C:plasma membrane"/>
    <property type="evidence" value="ECO:0007669"/>
    <property type="project" value="TreeGrafter"/>
</dbReference>
<feature type="domain" description="Penicillin-binding protein dimerisation" evidence="5">
    <location>
        <begin position="38"/>
        <end position="191"/>
    </location>
</feature>
<evidence type="ECO:0000313" key="7">
    <source>
        <dbReference type="Proteomes" id="UP000002218"/>
    </source>
</evidence>
<reference evidence="6 7" key="2">
    <citation type="journal article" date="2010" name="Stand. Genomic Sci.">
        <title>Complete genome sequence of Nakamurella multipartita type strain (Y-104).</title>
        <authorList>
            <person name="Tice H."/>
            <person name="Mayilraj S."/>
            <person name="Sims D."/>
            <person name="Lapidus A."/>
            <person name="Nolan M."/>
            <person name="Lucas S."/>
            <person name="Glavina Del Rio T."/>
            <person name="Copeland A."/>
            <person name="Cheng J.F."/>
            <person name="Meincke L."/>
            <person name="Bruce D."/>
            <person name="Goodwin L."/>
            <person name="Pitluck S."/>
            <person name="Ivanova N."/>
            <person name="Mavromatis K."/>
            <person name="Ovchinnikova G."/>
            <person name="Pati A."/>
            <person name="Chen A."/>
            <person name="Palaniappan K."/>
            <person name="Land M."/>
            <person name="Hauser L."/>
            <person name="Chang Y.J."/>
            <person name="Jeffries C.D."/>
            <person name="Detter J.C."/>
            <person name="Brettin T."/>
            <person name="Rohde M."/>
            <person name="Goker M."/>
            <person name="Bristow J."/>
            <person name="Eisen J.A."/>
            <person name="Markowitz V."/>
            <person name="Hugenholtz P."/>
            <person name="Kyrpides N.C."/>
            <person name="Klenk H.P."/>
            <person name="Chen F."/>
        </authorList>
    </citation>
    <scope>NUCLEOTIDE SEQUENCE [LARGE SCALE GENOMIC DNA]</scope>
    <source>
        <strain evidence="7">ATCC 700099 / DSM 44233 / CIP 104796 / JCM 9543 / NBRC 105858 / Y-104</strain>
    </source>
</reference>
<dbReference type="InParanoid" id="C8XGZ2"/>
<dbReference type="Gene3D" id="3.90.1310.10">
    <property type="entry name" value="Penicillin-binding protein 2a (Domain 2)"/>
    <property type="match status" value="1"/>
</dbReference>
<keyword evidence="6" id="KW-0808">Transferase</keyword>
<dbReference type="GO" id="GO:0071555">
    <property type="term" value="P:cell wall organization"/>
    <property type="evidence" value="ECO:0007669"/>
    <property type="project" value="TreeGrafter"/>
</dbReference>
<evidence type="ECO:0000256" key="3">
    <source>
        <dbReference type="ARBA" id="ARBA00023136"/>
    </source>
</evidence>
<dbReference type="GO" id="GO:0008658">
    <property type="term" value="F:penicillin binding"/>
    <property type="evidence" value="ECO:0007669"/>
    <property type="project" value="InterPro"/>
</dbReference>
<organism evidence="6 7">
    <name type="scientific">Nakamurella multipartita (strain ATCC 700099 / DSM 44233 / CIP 104796 / JCM 9543 / NBRC 105858 / Y-104)</name>
    <name type="common">Microsphaera multipartita</name>
    <dbReference type="NCBI Taxonomy" id="479431"/>
    <lineage>
        <taxon>Bacteria</taxon>
        <taxon>Bacillati</taxon>
        <taxon>Actinomycetota</taxon>
        <taxon>Actinomycetes</taxon>
        <taxon>Nakamurellales</taxon>
        <taxon>Nakamurellaceae</taxon>
        <taxon>Nakamurella</taxon>
    </lineage>
</organism>
<evidence type="ECO:0000259" key="5">
    <source>
        <dbReference type="Pfam" id="PF03717"/>
    </source>
</evidence>
<dbReference type="InterPro" id="IPR001460">
    <property type="entry name" value="PCN-bd_Tpept"/>
</dbReference>